<dbReference type="Pfam" id="PF04892">
    <property type="entry name" value="VanZ"/>
    <property type="match status" value="1"/>
</dbReference>
<dbReference type="PANTHER" id="PTHR28008:SF1">
    <property type="entry name" value="DOMAIN PROTEIN, PUTATIVE (AFU_ORTHOLOGUE AFUA_3G10980)-RELATED"/>
    <property type="match status" value="1"/>
</dbReference>
<name>A0ABT7UHR8_9FIRM</name>
<comment type="caution">
    <text evidence="3">The sequence shown here is derived from an EMBL/GenBank/DDBJ whole genome shotgun (WGS) entry which is preliminary data.</text>
</comment>
<proteinExistence type="predicted"/>
<reference evidence="4" key="1">
    <citation type="submission" date="2023-06" db="EMBL/GenBank/DDBJ databases">
        <title>Identification and characterization of horizontal gene transfer across gut microbiota members of farm animals based on homology search.</title>
        <authorList>
            <person name="Zeman M."/>
            <person name="Kubasova T."/>
            <person name="Jahodarova E."/>
            <person name="Nykrynova M."/>
            <person name="Rychlik I."/>
        </authorList>
    </citation>
    <scope>NUCLEOTIDE SEQUENCE [LARGE SCALE GENOMIC DNA]</scope>
    <source>
        <strain evidence="4">ET341</strain>
    </source>
</reference>
<evidence type="ECO:0000259" key="2">
    <source>
        <dbReference type="Pfam" id="PF04892"/>
    </source>
</evidence>
<evidence type="ECO:0000313" key="3">
    <source>
        <dbReference type="EMBL" id="MDM8195694.1"/>
    </source>
</evidence>
<evidence type="ECO:0000313" key="4">
    <source>
        <dbReference type="Proteomes" id="UP001529275"/>
    </source>
</evidence>
<dbReference type="RefSeq" id="WP_289527552.1">
    <property type="nucleotide sequence ID" value="NZ_JAUDCK010000013.1"/>
</dbReference>
<organism evidence="3 4">
    <name type="scientific">Massilimicrobiota timonensis</name>
    <dbReference type="NCBI Taxonomy" id="1776392"/>
    <lineage>
        <taxon>Bacteria</taxon>
        <taxon>Bacillati</taxon>
        <taxon>Bacillota</taxon>
        <taxon>Erysipelotrichia</taxon>
        <taxon>Erysipelotrichales</taxon>
        <taxon>Erysipelotrichaceae</taxon>
        <taxon>Massilimicrobiota</taxon>
    </lineage>
</organism>
<dbReference type="PIRSF" id="PIRSF019083">
    <property type="entry name" value="UCP019083_VanZ"/>
    <property type="match status" value="1"/>
</dbReference>
<keyword evidence="1" id="KW-1133">Transmembrane helix</keyword>
<feature type="transmembrane region" description="Helical" evidence="1">
    <location>
        <begin position="7"/>
        <end position="23"/>
    </location>
</feature>
<accession>A0ABT7UHR8</accession>
<feature type="transmembrane region" description="Helical" evidence="1">
    <location>
        <begin position="82"/>
        <end position="102"/>
    </location>
</feature>
<keyword evidence="4" id="KW-1185">Reference proteome</keyword>
<dbReference type="PANTHER" id="PTHR28008">
    <property type="entry name" value="DOMAIN PROTEIN, PUTATIVE (AFU_ORTHOLOGUE AFUA_3G10980)-RELATED"/>
    <property type="match status" value="1"/>
</dbReference>
<dbReference type="InterPro" id="IPR016747">
    <property type="entry name" value="Phosphotransbutyrylase"/>
</dbReference>
<keyword evidence="1" id="KW-0472">Membrane</keyword>
<dbReference type="InterPro" id="IPR006976">
    <property type="entry name" value="VanZ-like"/>
</dbReference>
<sequence>MKKIKYFIPSFILMIIIFMFSQQTGNESSGLSSQIVLWIQTYLHIPITELIVRKAAHMSEYAVLTLTFIYGFYKNQYPLKKIIVYSLICAFLYACTDEFHQLFIGGRAGQFTDVLIDTCGALITIVIYYFYNYWKRKNSSLK</sequence>
<protein>
    <submittedName>
        <fullName evidence="3">VanZ family protein</fullName>
    </submittedName>
</protein>
<gene>
    <name evidence="3" type="ORF">QUV98_05125</name>
</gene>
<reference evidence="3 4" key="2">
    <citation type="submission" date="2023-06" db="EMBL/GenBank/DDBJ databases">
        <authorList>
            <person name="Zeman M."/>
            <person name="Kubasova T."/>
            <person name="Jahodarova E."/>
            <person name="Nykrynova M."/>
            <person name="Rychlik I."/>
        </authorList>
    </citation>
    <scope>NUCLEOTIDE SEQUENCE [LARGE SCALE GENOMIC DNA]</scope>
    <source>
        <strain evidence="3 4">ET341</strain>
    </source>
</reference>
<dbReference type="NCBIfam" id="NF037970">
    <property type="entry name" value="vanZ_1"/>
    <property type="match status" value="1"/>
</dbReference>
<evidence type="ECO:0000256" key="1">
    <source>
        <dbReference type="SAM" id="Phobius"/>
    </source>
</evidence>
<dbReference type="EMBL" id="JAUDCK010000013">
    <property type="protein sequence ID" value="MDM8195694.1"/>
    <property type="molecule type" value="Genomic_DNA"/>
</dbReference>
<feature type="domain" description="VanZ-like" evidence="2">
    <location>
        <begin position="10"/>
        <end position="130"/>
    </location>
</feature>
<keyword evidence="1" id="KW-0812">Transmembrane</keyword>
<feature type="transmembrane region" description="Helical" evidence="1">
    <location>
        <begin position="114"/>
        <end position="134"/>
    </location>
</feature>
<dbReference type="Proteomes" id="UP001529275">
    <property type="component" value="Unassembled WGS sequence"/>
</dbReference>
<feature type="transmembrane region" description="Helical" evidence="1">
    <location>
        <begin position="35"/>
        <end position="52"/>
    </location>
</feature>